<dbReference type="SUPFAM" id="SSF48498">
    <property type="entry name" value="Tetracyclin repressor-like, C-terminal domain"/>
    <property type="match status" value="1"/>
</dbReference>
<dbReference type="InterPro" id="IPR009057">
    <property type="entry name" value="Homeodomain-like_sf"/>
</dbReference>
<dbReference type="PROSITE" id="PS50977">
    <property type="entry name" value="HTH_TETR_2"/>
    <property type="match status" value="1"/>
</dbReference>
<keyword evidence="3" id="KW-0804">Transcription</keyword>
<dbReference type="InterPro" id="IPR001647">
    <property type="entry name" value="HTH_TetR"/>
</dbReference>
<evidence type="ECO:0000256" key="2">
    <source>
        <dbReference type="ARBA" id="ARBA00023125"/>
    </source>
</evidence>
<dbReference type="Gene3D" id="1.10.10.60">
    <property type="entry name" value="Homeodomain-like"/>
    <property type="match status" value="1"/>
</dbReference>
<evidence type="ECO:0000313" key="8">
    <source>
        <dbReference type="Proteomes" id="UP000435877"/>
    </source>
</evidence>
<dbReference type="Pfam" id="PF00440">
    <property type="entry name" value="TetR_N"/>
    <property type="match status" value="1"/>
</dbReference>
<dbReference type="AlphaFoldDB" id="A0A5S9PIK1"/>
<name>A0A5S9PIK1_9GAMM</name>
<dbReference type="PANTHER" id="PTHR47506">
    <property type="entry name" value="TRANSCRIPTIONAL REGULATORY PROTEIN"/>
    <property type="match status" value="1"/>
</dbReference>
<evidence type="ECO:0000256" key="4">
    <source>
        <dbReference type="PROSITE-ProRule" id="PRU00335"/>
    </source>
</evidence>
<dbReference type="EMBL" id="CACSIK010000002">
    <property type="protein sequence ID" value="CAA0104176.1"/>
    <property type="molecule type" value="Genomic_DNA"/>
</dbReference>
<dbReference type="EMBL" id="CACSIM010000003">
    <property type="protein sequence ID" value="CAA0104014.1"/>
    <property type="molecule type" value="Genomic_DNA"/>
</dbReference>
<dbReference type="PROSITE" id="PS01081">
    <property type="entry name" value="HTH_TETR_1"/>
    <property type="match status" value="1"/>
</dbReference>
<evidence type="ECO:0000313" key="7">
    <source>
        <dbReference type="EMBL" id="CAA0104176.1"/>
    </source>
</evidence>
<evidence type="ECO:0000259" key="5">
    <source>
        <dbReference type="PROSITE" id="PS50977"/>
    </source>
</evidence>
<dbReference type="SUPFAM" id="SSF46689">
    <property type="entry name" value="Homeodomain-like"/>
    <property type="match status" value="1"/>
</dbReference>
<dbReference type="PANTHER" id="PTHR47506:SF1">
    <property type="entry name" value="HTH-TYPE TRANSCRIPTIONAL REGULATOR YJDC"/>
    <property type="match status" value="1"/>
</dbReference>
<keyword evidence="2 4" id="KW-0238">DNA-binding</keyword>
<dbReference type="Proteomes" id="UP000435877">
    <property type="component" value="Unassembled WGS sequence"/>
</dbReference>
<evidence type="ECO:0000313" key="6">
    <source>
        <dbReference type="EMBL" id="CAA0104014.1"/>
    </source>
</evidence>
<feature type="domain" description="HTH tetR-type" evidence="5">
    <location>
        <begin position="6"/>
        <end position="66"/>
    </location>
</feature>
<sequence>MARPRQFDRQQALDAAMQVFWMQGYSASSLQQLLDAMQINRGSLYAAFGDKAGLFTEVVNHYHDSMQAVVLEILNNQENPAQGIRDVFDITLFMLNKDERALGCLLVNTVNELSAIDTNLQQCASEKLDVIEQGLIETCRRAQAQEQMITTVSADEAGKMLMTCMIGLRVQSRRGVEELPLRQSVEPLLSMLMPNK</sequence>
<accession>A0A5S9PIK1</accession>
<keyword evidence="8" id="KW-1185">Reference proteome</keyword>
<organism evidence="6 9">
    <name type="scientific">Zhongshania aliphaticivorans</name>
    <dbReference type="NCBI Taxonomy" id="1470434"/>
    <lineage>
        <taxon>Bacteria</taxon>
        <taxon>Pseudomonadati</taxon>
        <taxon>Pseudomonadota</taxon>
        <taxon>Gammaproteobacteria</taxon>
        <taxon>Cellvibrionales</taxon>
        <taxon>Spongiibacteraceae</taxon>
        <taxon>Zhongshania</taxon>
    </lineage>
</organism>
<dbReference type="InterPro" id="IPR036271">
    <property type="entry name" value="Tet_transcr_reg_TetR-rel_C_sf"/>
</dbReference>
<evidence type="ECO:0000256" key="3">
    <source>
        <dbReference type="ARBA" id="ARBA00023163"/>
    </source>
</evidence>
<proteinExistence type="predicted"/>
<protein>
    <submittedName>
        <fullName evidence="6">HTH-type transcriptional repressor ComR</fullName>
    </submittedName>
</protein>
<reference evidence="8 9" key="1">
    <citation type="submission" date="2019-11" db="EMBL/GenBank/DDBJ databases">
        <authorList>
            <person name="Holert J."/>
        </authorList>
    </citation>
    <scope>NUCLEOTIDE SEQUENCE [LARGE SCALE GENOMIC DNA]</scope>
    <source>
        <strain evidence="6">BC3_2A</strain>
        <strain evidence="7">SB11_1A</strain>
    </source>
</reference>
<dbReference type="RefSeq" id="WP_159269428.1">
    <property type="nucleotide sequence ID" value="NZ_CACSIK010000002.1"/>
</dbReference>
<evidence type="ECO:0000313" key="9">
    <source>
        <dbReference type="Proteomes" id="UP000439591"/>
    </source>
</evidence>
<dbReference type="Gene3D" id="1.10.357.10">
    <property type="entry name" value="Tetracycline Repressor, domain 2"/>
    <property type="match status" value="1"/>
</dbReference>
<feature type="DNA-binding region" description="H-T-H motif" evidence="4">
    <location>
        <begin position="29"/>
        <end position="48"/>
    </location>
</feature>
<dbReference type="InterPro" id="IPR023772">
    <property type="entry name" value="DNA-bd_HTH_TetR-type_CS"/>
</dbReference>
<gene>
    <name evidence="6" type="primary">comR_3</name>
    <name evidence="7" type="ORF">IHBHHGIJ_02714</name>
    <name evidence="6" type="ORF">KFEGEMFD_02086</name>
</gene>
<dbReference type="GO" id="GO:0003677">
    <property type="term" value="F:DNA binding"/>
    <property type="evidence" value="ECO:0007669"/>
    <property type="project" value="UniProtKB-UniRule"/>
</dbReference>
<dbReference type="Proteomes" id="UP000439591">
    <property type="component" value="Unassembled WGS sequence"/>
</dbReference>
<keyword evidence="1" id="KW-0805">Transcription regulation</keyword>
<dbReference type="OrthoDB" id="270177at2"/>
<evidence type="ECO:0000256" key="1">
    <source>
        <dbReference type="ARBA" id="ARBA00023015"/>
    </source>
</evidence>